<dbReference type="AlphaFoldDB" id="A0A090AKW7"/>
<dbReference type="InterPro" id="IPR037026">
    <property type="entry name" value="Vgr_OB-fold_dom_sf"/>
</dbReference>
<evidence type="ECO:0000313" key="4">
    <source>
        <dbReference type="Proteomes" id="UP000031623"/>
    </source>
</evidence>
<keyword evidence="4" id="KW-1185">Reference proteome</keyword>
<sequence length="286" mass="31021">MDLEQIITDLIQKLERRFYGKYRGIVVDNADPKKLGRLKLQVPSVLGDEVVTGWALPCLPYGGDVNQGFWFIPEVGAGVWVEFEEGDLEFPLWVGTFWSEAGGESEAPKPNDKTGAEQGSVQDPPTSKIIKTKKGHTIQLEDADGDEQVIIQDNQNKHLISLNSTGIQIQDGTNKNEMILNSDGMSFTDANKNEMILNSEGMSFKDVNGNKITLDKTSGGIPGTPGIQMNGGKKVCLEGLINWLMTHTHIGNMGAPCPLNPADIAKLAPLPALPDGDILSKKVKLG</sequence>
<organism evidence="3 4">
    <name type="scientific">Thioploca ingrica</name>
    <dbReference type="NCBI Taxonomy" id="40754"/>
    <lineage>
        <taxon>Bacteria</taxon>
        <taxon>Pseudomonadati</taxon>
        <taxon>Pseudomonadota</taxon>
        <taxon>Gammaproteobacteria</taxon>
        <taxon>Thiotrichales</taxon>
        <taxon>Thiotrichaceae</taxon>
        <taxon>Thioploca</taxon>
    </lineage>
</organism>
<evidence type="ECO:0000259" key="2">
    <source>
        <dbReference type="Pfam" id="PF04717"/>
    </source>
</evidence>
<evidence type="ECO:0000256" key="1">
    <source>
        <dbReference type="SAM" id="MobiDB-lite"/>
    </source>
</evidence>
<protein>
    <recommendedName>
        <fullName evidence="2">Gp5/Type VI secretion system Vgr protein OB-fold domain-containing protein</fullName>
    </recommendedName>
</protein>
<dbReference type="EMBL" id="AP014633">
    <property type="protein sequence ID" value="BAP56312.1"/>
    <property type="molecule type" value="Genomic_DNA"/>
</dbReference>
<dbReference type="KEGG" id="tig:THII_2015"/>
<dbReference type="SUPFAM" id="SSF69255">
    <property type="entry name" value="gp5 N-terminal domain-like"/>
    <property type="match status" value="1"/>
</dbReference>
<dbReference type="STRING" id="40754.THII_2015"/>
<dbReference type="OrthoDB" id="9762420at2"/>
<evidence type="ECO:0000313" key="3">
    <source>
        <dbReference type="EMBL" id="BAP56312.1"/>
    </source>
</evidence>
<proteinExistence type="predicted"/>
<dbReference type="Pfam" id="PF04717">
    <property type="entry name" value="Phage_base_V"/>
    <property type="match status" value="1"/>
</dbReference>
<dbReference type="HOGENOM" id="CLU_019505_1_0_6"/>
<feature type="domain" description="Gp5/Type VI secretion system Vgr protein OB-fold" evidence="2">
    <location>
        <begin position="22"/>
        <end position="98"/>
    </location>
</feature>
<dbReference type="InterPro" id="IPR006531">
    <property type="entry name" value="Gp5/Vgr_OB"/>
</dbReference>
<accession>A0A090AKW7</accession>
<dbReference type="Proteomes" id="UP000031623">
    <property type="component" value="Chromosome"/>
</dbReference>
<name>A0A090AKW7_9GAMM</name>
<reference evidence="3 4" key="1">
    <citation type="journal article" date="2014" name="ISME J.">
        <title>Ecophysiology of Thioploca ingrica as revealed by the complete genome sequence supplemented with proteomic evidence.</title>
        <authorList>
            <person name="Kojima H."/>
            <person name="Ogura Y."/>
            <person name="Yamamoto N."/>
            <person name="Togashi T."/>
            <person name="Mori H."/>
            <person name="Watanabe T."/>
            <person name="Nemoto F."/>
            <person name="Kurokawa K."/>
            <person name="Hayashi T."/>
            <person name="Fukui M."/>
        </authorList>
    </citation>
    <scope>NUCLEOTIDE SEQUENCE [LARGE SCALE GENOMIC DNA]</scope>
</reference>
<feature type="region of interest" description="Disordered" evidence="1">
    <location>
        <begin position="101"/>
        <end position="133"/>
    </location>
</feature>
<feature type="compositionally biased region" description="Basic and acidic residues" evidence="1">
    <location>
        <begin position="106"/>
        <end position="115"/>
    </location>
</feature>
<gene>
    <name evidence="3" type="ORF">THII_2015</name>
</gene>
<dbReference type="Gene3D" id="2.40.50.230">
    <property type="entry name" value="Gp5 N-terminal domain"/>
    <property type="match status" value="1"/>
</dbReference>